<dbReference type="PROSITE" id="PS50076">
    <property type="entry name" value="DNAJ_2"/>
    <property type="match status" value="1"/>
</dbReference>
<dbReference type="PANTHER" id="PTHR36335">
    <property type="entry name" value="CHAPERONE DNAJ-DOMAIN SUPERFAMILY PROTEIN"/>
    <property type="match status" value="1"/>
</dbReference>
<dbReference type="Gene3D" id="1.10.287.110">
    <property type="entry name" value="DnaJ domain"/>
    <property type="match status" value="1"/>
</dbReference>
<name>A0ABD3T131_9LAMI</name>
<dbReference type="SUPFAM" id="SSF46565">
    <property type="entry name" value="Chaperone J-domain"/>
    <property type="match status" value="1"/>
</dbReference>
<protein>
    <recommendedName>
        <fullName evidence="1">J domain-containing protein</fullName>
    </recommendedName>
</protein>
<reference evidence="2 3" key="1">
    <citation type="submission" date="2024-12" db="EMBL/GenBank/DDBJ databases">
        <title>The unique morphological basis and parallel evolutionary history of personate flowers in Penstemon.</title>
        <authorList>
            <person name="Depatie T.H."/>
            <person name="Wessinger C.A."/>
        </authorList>
    </citation>
    <scope>NUCLEOTIDE SEQUENCE [LARGE SCALE GENOMIC DNA]</scope>
    <source>
        <strain evidence="2">WTNN_2</strain>
        <tissue evidence="2">Leaf</tissue>
    </source>
</reference>
<organism evidence="2 3">
    <name type="scientific">Penstemon smallii</name>
    <dbReference type="NCBI Taxonomy" id="265156"/>
    <lineage>
        <taxon>Eukaryota</taxon>
        <taxon>Viridiplantae</taxon>
        <taxon>Streptophyta</taxon>
        <taxon>Embryophyta</taxon>
        <taxon>Tracheophyta</taxon>
        <taxon>Spermatophyta</taxon>
        <taxon>Magnoliopsida</taxon>
        <taxon>eudicotyledons</taxon>
        <taxon>Gunneridae</taxon>
        <taxon>Pentapetalae</taxon>
        <taxon>asterids</taxon>
        <taxon>lamiids</taxon>
        <taxon>Lamiales</taxon>
        <taxon>Plantaginaceae</taxon>
        <taxon>Cheloneae</taxon>
        <taxon>Penstemon</taxon>
    </lineage>
</organism>
<sequence>MASLLHWLGVHMRGWPNPSPQEVQTAYKKALLTFHPDRTSQSDIRKQVEAEEKFKLINRLKGKFPPL</sequence>
<accession>A0ABD3T131</accession>
<dbReference type="Pfam" id="PF00226">
    <property type="entry name" value="DnaJ"/>
    <property type="match status" value="1"/>
</dbReference>
<comment type="caution">
    <text evidence="2">The sequence shown here is derived from an EMBL/GenBank/DDBJ whole genome shotgun (WGS) entry which is preliminary data.</text>
</comment>
<dbReference type="Proteomes" id="UP001634393">
    <property type="component" value="Unassembled WGS sequence"/>
</dbReference>
<dbReference type="EMBL" id="JBJXBP010000005">
    <property type="protein sequence ID" value="KAL3830594.1"/>
    <property type="molecule type" value="Genomic_DNA"/>
</dbReference>
<evidence type="ECO:0000313" key="2">
    <source>
        <dbReference type="EMBL" id="KAL3830594.1"/>
    </source>
</evidence>
<evidence type="ECO:0000313" key="3">
    <source>
        <dbReference type="Proteomes" id="UP001634393"/>
    </source>
</evidence>
<keyword evidence="3" id="KW-1185">Reference proteome</keyword>
<gene>
    <name evidence="2" type="ORF">ACJIZ3_019396</name>
</gene>
<evidence type="ECO:0000259" key="1">
    <source>
        <dbReference type="PROSITE" id="PS50076"/>
    </source>
</evidence>
<dbReference type="InterPro" id="IPR036869">
    <property type="entry name" value="J_dom_sf"/>
</dbReference>
<dbReference type="AlphaFoldDB" id="A0ABD3T131"/>
<proteinExistence type="predicted"/>
<feature type="domain" description="J" evidence="1">
    <location>
        <begin position="3"/>
        <end position="67"/>
    </location>
</feature>
<dbReference type="InterPro" id="IPR001623">
    <property type="entry name" value="DnaJ_domain"/>
</dbReference>
<dbReference type="PANTHER" id="PTHR36335:SF1">
    <property type="entry name" value="CHAPERONE DNAJ-DOMAIN SUPERFAMILY PROTEIN"/>
    <property type="match status" value="1"/>
</dbReference>
<dbReference type="CDD" id="cd06257">
    <property type="entry name" value="DnaJ"/>
    <property type="match status" value="1"/>
</dbReference>